<gene>
    <name evidence="1" type="ORF">VitviT2T_004584</name>
</gene>
<accession>A0ABY9BR85</accession>
<proteinExistence type="predicted"/>
<keyword evidence="2" id="KW-1185">Reference proteome</keyword>
<evidence type="ECO:0008006" key="3">
    <source>
        <dbReference type="Google" id="ProtNLM"/>
    </source>
</evidence>
<evidence type="ECO:0000313" key="1">
    <source>
        <dbReference type="EMBL" id="WJZ85014.1"/>
    </source>
</evidence>
<evidence type="ECO:0000313" key="2">
    <source>
        <dbReference type="Proteomes" id="UP001227230"/>
    </source>
</evidence>
<dbReference type="Proteomes" id="UP001227230">
    <property type="component" value="Chromosome 4"/>
</dbReference>
<protein>
    <recommendedName>
        <fullName evidence="3">Secreted protein</fullName>
    </recommendedName>
</protein>
<dbReference type="EMBL" id="CP126651">
    <property type="protein sequence ID" value="WJZ85014.1"/>
    <property type="molecule type" value="Genomic_DNA"/>
</dbReference>
<reference evidence="1 2" key="1">
    <citation type="journal article" date="2023" name="Hortic Res">
        <title>The complete reference genome for grapevine (Vitis vinifera L.) genetics and breeding.</title>
        <authorList>
            <person name="Shi X."/>
            <person name="Cao S."/>
            <person name="Wang X."/>
            <person name="Huang S."/>
            <person name="Wang Y."/>
            <person name="Liu Z."/>
            <person name="Liu W."/>
            <person name="Leng X."/>
            <person name="Peng Y."/>
            <person name="Wang N."/>
            <person name="Wang Y."/>
            <person name="Ma Z."/>
            <person name="Xu X."/>
            <person name="Zhang F."/>
            <person name="Xue H."/>
            <person name="Zhong H."/>
            <person name="Wang Y."/>
            <person name="Zhang K."/>
            <person name="Velt A."/>
            <person name="Avia K."/>
            <person name="Holtgrawe D."/>
            <person name="Grimplet J."/>
            <person name="Matus J.T."/>
            <person name="Ware D."/>
            <person name="Wu X."/>
            <person name="Wang H."/>
            <person name="Liu C."/>
            <person name="Fang Y."/>
            <person name="Rustenholz C."/>
            <person name="Cheng Z."/>
            <person name="Xiao H."/>
            <person name="Zhou Y."/>
        </authorList>
    </citation>
    <scope>NUCLEOTIDE SEQUENCE [LARGE SCALE GENOMIC DNA]</scope>
    <source>
        <strain evidence="2">cv. Pinot noir / PN40024</strain>
        <tissue evidence="1">Leaf</tissue>
    </source>
</reference>
<sequence>MHASRPILHFFSLLQAPRDCRHCSSPAAITAPAMWALAPATVTAAPSGCRRTTATTSLSILPPVVGAPFEDDIRVEKELWRR</sequence>
<organism evidence="1 2">
    <name type="scientific">Vitis vinifera</name>
    <name type="common">Grape</name>
    <dbReference type="NCBI Taxonomy" id="29760"/>
    <lineage>
        <taxon>Eukaryota</taxon>
        <taxon>Viridiplantae</taxon>
        <taxon>Streptophyta</taxon>
        <taxon>Embryophyta</taxon>
        <taxon>Tracheophyta</taxon>
        <taxon>Spermatophyta</taxon>
        <taxon>Magnoliopsida</taxon>
        <taxon>eudicotyledons</taxon>
        <taxon>Gunneridae</taxon>
        <taxon>Pentapetalae</taxon>
        <taxon>rosids</taxon>
        <taxon>Vitales</taxon>
        <taxon>Vitaceae</taxon>
        <taxon>Viteae</taxon>
        <taxon>Vitis</taxon>
    </lineage>
</organism>
<name>A0ABY9BR85_VITVI</name>